<evidence type="ECO:0000313" key="4">
    <source>
        <dbReference type="Proteomes" id="UP000249464"/>
    </source>
</evidence>
<dbReference type="Gene3D" id="2.60.120.260">
    <property type="entry name" value="Galactose-binding domain-like"/>
    <property type="match status" value="2"/>
</dbReference>
<protein>
    <submittedName>
        <fullName evidence="3">BQ5605_C028g10487 protein</fullName>
    </submittedName>
</protein>
<organism evidence="3 4">
    <name type="scientific">Microbotryum silenes-dioicae</name>
    <dbReference type="NCBI Taxonomy" id="796604"/>
    <lineage>
        <taxon>Eukaryota</taxon>
        <taxon>Fungi</taxon>
        <taxon>Dikarya</taxon>
        <taxon>Basidiomycota</taxon>
        <taxon>Pucciniomycotina</taxon>
        <taxon>Microbotryomycetes</taxon>
        <taxon>Microbotryales</taxon>
        <taxon>Microbotryaceae</taxon>
        <taxon>Microbotryum</taxon>
    </lineage>
</organism>
<dbReference type="GO" id="GO:0004037">
    <property type="term" value="F:allantoicase activity"/>
    <property type="evidence" value="ECO:0007669"/>
    <property type="project" value="InterPro"/>
</dbReference>
<dbReference type="Proteomes" id="UP000249464">
    <property type="component" value="Unassembled WGS sequence"/>
</dbReference>
<comment type="similarity">
    <text evidence="1">Belongs to the allantoicase family.</text>
</comment>
<dbReference type="PANTHER" id="PTHR12045:SF3">
    <property type="entry name" value="INACTIVE ALLANTOICASE-RELATED"/>
    <property type="match status" value="1"/>
</dbReference>
<dbReference type="AlphaFoldDB" id="A0A2X0PJK9"/>
<dbReference type="EMBL" id="FQNC01000080">
    <property type="protein sequence ID" value="SGZ12188.1"/>
    <property type="molecule type" value="Genomic_DNA"/>
</dbReference>
<name>A0A2X0PJK9_9BASI</name>
<evidence type="ECO:0000259" key="2">
    <source>
        <dbReference type="Pfam" id="PF03561"/>
    </source>
</evidence>
<evidence type="ECO:0000313" key="3">
    <source>
        <dbReference type="EMBL" id="SGZ12188.1"/>
    </source>
</evidence>
<reference evidence="3 4" key="1">
    <citation type="submission" date="2016-11" db="EMBL/GenBank/DDBJ databases">
        <authorList>
            <person name="Jaros S."/>
            <person name="Januszkiewicz K."/>
            <person name="Wedrychowicz H."/>
        </authorList>
    </citation>
    <scope>NUCLEOTIDE SEQUENCE [LARGE SCALE GENOMIC DNA]</scope>
</reference>
<proteinExistence type="inferred from homology"/>
<evidence type="ECO:0000256" key="1">
    <source>
        <dbReference type="ARBA" id="ARBA00009242"/>
    </source>
</evidence>
<dbReference type="PANTHER" id="PTHR12045">
    <property type="entry name" value="ALLANTOICASE"/>
    <property type="match status" value="1"/>
</dbReference>
<keyword evidence="4" id="KW-1185">Reference proteome</keyword>
<dbReference type="InterPro" id="IPR008979">
    <property type="entry name" value="Galactose-bd-like_sf"/>
</dbReference>
<feature type="domain" description="Allantoicase" evidence="2">
    <location>
        <begin position="30"/>
        <end position="188"/>
    </location>
</feature>
<dbReference type="STRING" id="796604.A0A2X0PJK9"/>
<dbReference type="Pfam" id="PF03561">
    <property type="entry name" value="Allantoicase"/>
    <property type="match status" value="2"/>
</dbReference>
<dbReference type="SUPFAM" id="SSF49785">
    <property type="entry name" value="Galactose-binding domain-like"/>
    <property type="match status" value="2"/>
</dbReference>
<gene>
    <name evidence="3" type="primary">BQ5605_C028g10487</name>
    <name evidence="3" type="ORF">BQ5605_C028G10487</name>
</gene>
<dbReference type="InterPro" id="IPR005164">
    <property type="entry name" value="Allantoicase"/>
</dbReference>
<accession>A0A2X0PJK9</accession>
<sequence>MAAPAAPATRLDPSSTYFKSLVELSSVALGSTIESFSDDFFAEVHNMIKLGPPVDMPGQFGPNGALMDGWESRRHNRRHDCSLLLNLQDAVSLNLFFLGVSCGAESTRHFAGNECPATDVWGTTVASGQFIKNDRANAETMTLASPYQWQQILPLTPLGPAQQHFLLLPQPMGPFTHLKVTQHPDGGIDSDPIDLASILQGGRLTSTSDEHYGVGSYLLLPGRGKDREDGWHTRRSRGHLDTDRGDWLVAELGQGGGFLEWCDIDTKGFKGNFPDQVALYGCEVTKTGDSGTAKAITPSIEDDMRGWACLLDRQNVGAHAHHVRGLKEKGKRWTHVCLRIYPGQSSTAEITSPPEREKADPRLLLFASISPTDGGLKRLRLFGRTSDGSIDYASLTPMEKPV</sequence>
<feature type="domain" description="Allantoicase" evidence="2">
    <location>
        <begin position="201"/>
        <end position="342"/>
    </location>
</feature>
<dbReference type="InterPro" id="IPR015908">
    <property type="entry name" value="Allantoicase_dom"/>
</dbReference>
<dbReference type="GO" id="GO:0000256">
    <property type="term" value="P:allantoin catabolic process"/>
    <property type="evidence" value="ECO:0007669"/>
    <property type="project" value="InterPro"/>
</dbReference>